<dbReference type="InterPro" id="IPR036291">
    <property type="entry name" value="NAD(P)-bd_dom_sf"/>
</dbReference>
<reference evidence="8" key="1">
    <citation type="journal article" date="2019" name="Int. J. Syst. Evol. Microbiol.">
        <title>The Global Catalogue of Microorganisms (GCM) 10K type strain sequencing project: providing services to taxonomists for standard genome sequencing and annotation.</title>
        <authorList>
            <consortium name="The Broad Institute Genomics Platform"/>
            <consortium name="The Broad Institute Genome Sequencing Center for Infectious Disease"/>
            <person name="Wu L."/>
            <person name="Ma J."/>
        </authorList>
    </citation>
    <scope>NUCLEOTIDE SEQUENCE [LARGE SCALE GENOMIC DNA]</scope>
    <source>
        <strain evidence="8">JCM 16956</strain>
    </source>
</reference>
<keyword evidence="8" id="KW-1185">Reference proteome</keyword>
<proteinExistence type="inferred from homology"/>
<feature type="domain" description="Ketopantoate reductase C-terminal" evidence="6">
    <location>
        <begin position="178"/>
        <end position="289"/>
    </location>
</feature>
<evidence type="ECO:0000256" key="4">
    <source>
        <dbReference type="RuleBase" id="RU362068"/>
    </source>
</evidence>
<gene>
    <name evidence="7" type="ORF">GCM10022244_16350</name>
</gene>
<comment type="catalytic activity">
    <reaction evidence="4">
        <text>(R)-pantoate + NADP(+) = 2-dehydropantoate + NADPH + H(+)</text>
        <dbReference type="Rhea" id="RHEA:16233"/>
        <dbReference type="ChEBI" id="CHEBI:11561"/>
        <dbReference type="ChEBI" id="CHEBI:15378"/>
        <dbReference type="ChEBI" id="CHEBI:15980"/>
        <dbReference type="ChEBI" id="CHEBI:57783"/>
        <dbReference type="ChEBI" id="CHEBI:58349"/>
        <dbReference type="EC" id="1.1.1.169"/>
    </reaction>
</comment>
<dbReference type="EC" id="1.1.1.169" evidence="4"/>
<evidence type="ECO:0000313" key="8">
    <source>
        <dbReference type="Proteomes" id="UP001501000"/>
    </source>
</evidence>
<evidence type="ECO:0000259" key="5">
    <source>
        <dbReference type="Pfam" id="PF02558"/>
    </source>
</evidence>
<dbReference type="Gene3D" id="3.40.50.720">
    <property type="entry name" value="NAD(P)-binding Rossmann-like Domain"/>
    <property type="match status" value="1"/>
</dbReference>
<comment type="similarity">
    <text evidence="1 4">Belongs to the ketopantoate reductase family.</text>
</comment>
<accession>A0ABP7LTZ7</accession>
<dbReference type="InterPro" id="IPR003710">
    <property type="entry name" value="ApbA"/>
</dbReference>
<comment type="pathway">
    <text evidence="4">Cofactor biosynthesis; (R)-pantothenate biosynthesis; (R)-pantoate from 3-methyl-2-oxobutanoate: step 2/2.</text>
</comment>
<comment type="caution">
    <text evidence="7">The sequence shown here is derived from an EMBL/GenBank/DDBJ whole genome shotgun (WGS) entry which is preliminary data.</text>
</comment>
<evidence type="ECO:0000259" key="6">
    <source>
        <dbReference type="Pfam" id="PF08546"/>
    </source>
</evidence>
<dbReference type="PANTHER" id="PTHR21708">
    <property type="entry name" value="PROBABLE 2-DEHYDROPANTOATE 2-REDUCTASE"/>
    <property type="match status" value="1"/>
</dbReference>
<dbReference type="SUPFAM" id="SSF51735">
    <property type="entry name" value="NAD(P)-binding Rossmann-fold domains"/>
    <property type="match status" value="1"/>
</dbReference>
<dbReference type="Proteomes" id="UP001501000">
    <property type="component" value="Unassembled WGS sequence"/>
</dbReference>
<protein>
    <recommendedName>
        <fullName evidence="4">2-dehydropantoate 2-reductase</fullName>
        <ecNumber evidence="4">1.1.1.169</ecNumber>
    </recommendedName>
    <alternativeName>
        <fullName evidence="4">Ketopantoate reductase</fullName>
    </alternativeName>
</protein>
<dbReference type="PANTHER" id="PTHR21708:SF26">
    <property type="entry name" value="2-DEHYDROPANTOATE 2-REDUCTASE"/>
    <property type="match status" value="1"/>
</dbReference>
<sequence>MTSTTMTVAILGPGGVGGLIGALLAREGHRVICLAGEETAAVLRRDGLSVRSEQYGDFSTPVEADTLLREPADVTFVTVKQTALSAALDRVPPQVVGDGVVIPLLNGLDHVAALRRDYPAARVVPGTIRVEATRTSPGRIAHTSPFTALDLAAPLDGIASHLRRAGMDVTLRADESAMLWDKLCFLAPFALLTTRHRATVGVIRDERRPELVAVVDEITSVARAAGAPVTAESVLSFFDRAPEAMKSSMQRDAENGRPLELDAIGGAVLRAAAVHGVETPVTAGLVAELESRAGAETRP</sequence>
<evidence type="ECO:0000256" key="3">
    <source>
        <dbReference type="ARBA" id="ARBA00023002"/>
    </source>
</evidence>
<keyword evidence="3 4" id="KW-0560">Oxidoreductase</keyword>
<dbReference type="SUPFAM" id="SSF48179">
    <property type="entry name" value="6-phosphogluconate dehydrogenase C-terminal domain-like"/>
    <property type="match status" value="1"/>
</dbReference>
<comment type="function">
    <text evidence="4">Catalyzes the NADPH-dependent reduction of ketopantoate into pantoic acid.</text>
</comment>
<dbReference type="InterPro" id="IPR013328">
    <property type="entry name" value="6PGD_dom2"/>
</dbReference>
<dbReference type="Gene3D" id="1.10.1040.10">
    <property type="entry name" value="N-(1-d-carboxylethyl)-l-norvaline Dehydrogenase, domain 2"/>
    <property type="match status" value="1"/>
</dbReference>
<feature type="domain" description="Ketopantoate reductase N-terminal" evidence="5">
    <location>
        <begin position="8"/>
        <end position="145"/>
    </location>
</feature>
<evidence type="ECO:0000256" key="1">
    <source>
        <dbReference type="ARBA" id="ARBA00007870"/>
    </source>
</evidence>
<keyword evidence="4" id="KW-0566">Pantothenate biosynthesis</keyword>
<evidence type="ECO:0000256" key="2">
    <source>
        <dbReference type="ARBA" id="ARBA00022857"/>
    </source>
</evidence>
<dbReference type="Pfam" id="PF02558">
    <property type="entry name" value="ApbA"/>
    <property type="match status" value="1"/>
</dbReference>
<evidence type="ECO:0000313" key="7">
    <source>
        <dbReference type="EMBL" id="GAA3907001.1"/>
    </source>
</evidence>
<dbReference type="InterPro" id="IPR051402">
    <property type="entry name" value="KPR-Related"/>
</dbReference>
<organism evidence="7 8">
    <name type="scientific">Streptomyces gulbargensis</name>
    <dbReference type="NCBI Taxonomy" id="364901"/>
    <lineage>
        <taxon>Bacteria</taxon>
        <taxon>Bacillati</taxon>
        <taxon>Actinomycetota</taxon>
        <taxon>Actinomycetes</taxon>
        <taxon>Kitasatosporales</taxon>
        <taxon>Streptomycetaceae</taxon>
        <taxon>Streptomyces</taxon>
    </lineage>
</organism>
<dbReference type="InterPro" id="IPR013752">
    <property type="entry name" value="KPA_reductase"/>
</dbReference>
<keyword evidence="2 4" id="KW-0521">NADP</keyword>
<dbReference type="NCBIfam" id="TIGR00745">
    <property type="entry name" value="apbA_panE"/>
    <property type="match status" value="1"/>
</dbReference>
<dbReference type="EMBL" id="BAABAJ010000004">
    <property type="protein sequence ID" value="GAA3907001.1"/>
    <property type="molecule type" value="Genomic_DNA"/>
</dbReference>
<name>A0ABP7LTZ7_9ACTN</name>
<dbReference type="RefSeq" id="WP_345280074.1">
    <property type="nucleotide sequence ID" value="NZ_BAABAJ010000004.1"/>
</dbReference>
<dbReference type="InterPro" id="IPR013332">
    <property type="entry name" value="KPR_N"/>
</dbReference>
<dbReference type="Pfam" id="PF08546">
    <property type="entry name" value="ApbA_C"/>
    <property type="match status" value="1"/>
</dbReference>
<dbReference type="InterPro" id="IPR008927">
    <property type="entry name" value="6-PGluconate_DH-like_C_sf"/>
</dbReference>